<evidence type="ECO:0000313" key="2">
    <source>
        <dbReference type="Proteomes" id="UP000054549"/>
    </source>
</evidence>
<dbReference type="EMBL" id="KN818222">
    <property type="protein sequence ID" value="KIL71564.1"/>
    <property type="molecule type" value="Genomic_DNA"/>
</dbReference>
<protein>
    <submittedName>
        <fullName evidence="1">Uncharacterized protein</fullName>
    </submittedName>
</protein>
<dbReference type="Proteomes" id="UP000054549">
    <property type="component" value="Unassembled WGS sequence"/>
</dbReference>
<organism evidence="1 2">
    <name type="scientific">Amanita muscaria (strain Koide BX008)</name>
    <dbReference type="NCBI Taxonomy" id="946122"/>
    <lineage>
        <taxon>Eukaryota</taxon>
        <taxon>Fungi</taxon>
        <taxon>Dikarya</taxon>
        <taxon>Basidiomycota</taxon>
        <taxon>Agaricomycotina</taxon>
        <taxon>Agaricomycetes</taxon>
        <taxon>Agaricomycetidae</taxon>
        <taxon>Agaricales</taxon>
        <taxon>Pluteineae</taxon>
        <taxon>Amanitaceae</taxon>
        <taxon>Amanita</taxon>
    </lineage>
</organism>
<sequence length="225" mass="25266">MSITYLKESPSMPLGVRIAGQIFAYAHATKAAFFGVLVWMMPSYDIRPPPMVVTNHHHKRKRRSSVDSTISESPTLIEEVVCHTPDELIEAPPLNIEEELGEEPPVVPLRPKKKQRKSQVFAQFSSSVSPMAKRIAAPAKRLSVSASKKLVPRAMVADAHAKCSLIFSNVQDHFNRPVIRRSSTFNIRPMRELPILSSCTTVARKIATPMRVPEKWRTLKTQATF</sequence>
<proteinExistence type="predicted"/>
<accession>A0A0C2TVZ3</accession>
<dbReference type="AlphaFoldDB" id="A0A0C2TVZ3"/>
<dbReference type="OrthoDB" id="10580243at2759"/>
<dbReference type="InParanoid" id="A0A0C2TVZ3"/>
<gene>
    <name evidence="1" type="ORF">M378DRAFT_231213</name>
</gene>
<reference evidence="1 2" key="1">
    <citation type="submission" date="2014-04" db="EMBL/GenBank/DDBJ databases">
        <title>Evolutionary Origins and Diversification of the Mycorrhizal Mutualists.</title>
        <authorList>
            <consortium name="DOE Joint Genome Institute"/>
            <consortium name="Mycorrhizal Genomics Consortium"/>
            <person name="Kohler A."/>
            <person name="Kuo A."/>
            <person name="Nagy L.G."/>
            <person name="Floudas D."/>
            <person name="Copeland A."/>
            <person name="Barry K.W."/>
            <person name="Cichocki N."/>
            <person name="Veneault-Fourrey C."/>
            <person name="LaButti K."/>
            <person name="Lindquist E.A."/>
            <person name="Lipzen A."/>
            <person name="Lundell T."/>
            <person name="Morin E."/>
            <person name="Murat C."/>
            <person name="Riley R."/>
            <person name="Ohm R."/>
            <person name="Sun H."/>
            <person name="Tunlid A."/>
            <person name="Henrissat B."/>
            <person name="Grigoriev I.V."/>
            <person name="Hibbett D.S."/>
            <person name="Martin F."/>
        </authorList>
    </citation>
    <scope>NUCLEOTIDE SEQUENCE [LARGE SCALE GENOMIC DNA]</scope>
    <source>
        <strain evidence="1 2">Koide BX008</strain>
    </source>
</reference>
<keyword evidence="2" id="KW-1185">Reference proteome</keyword>
<evidence type="ECO:0000313" key="1">
    <source>
        <dbReference type="EMBL" id="KIL71564.1"/>
    </source>
</evidence>
<name>A0A0C2TVZ3_AMAMK</name>
<dbReference type="HOGENOM" id="CLU_1229653_0_0_1"/>